<dbReference type="STRING" id="1121416.SAMN02745220_00809"/>
<organism evidence="5 6">
    <name type="scientific">Desulfopila aestuarii DSM 18488</name>
    <dbReference type="NCBI Taxonomy" id="1121416"/>
    <lineage>
        <taxon>Bacteria</taxon>
        <taxon>Pseudomonadati</taxon>
        <taxon>Thermodesulfobacteriota</taxon>
        <taxon>Desulfobulbia</taxon>
        <taxon>Desulfobulbales</taxon>
        <taxon>Desulfocapsaceae</taxon>
        <taxon>Desulfopila</taxon>
    </lineage>
</organism>
<evidence type="ECO:0000313" key="5">
    <source>
        <dbReference type="EMBL" id="SHO44602.1"/>
    </source>
</evidence>
<dbReference type="GO" id="GO:0051082">
    <property type="term" value="F:unfolded protein binding"/>
    <property type="evidence" value="ECO:0007669"/>
    <property type="project" value="InterPro"/>
</dbReference>
<comment type="similarity">
    <text evidence="1">Belongs to the Skp family.</text>
</comment>
<dbReference type="PANTHER" id="PTHR35089:SF1">
    <property type="entry name" value="CHAPERONE PROTEIN SKP"/>
    <property type="match status" value="1"/>
</dbReference>
<dbReference type="SUPFAM" id="SSF111384">
    <property type="entry name" value="OmpH-like"/>
    <property type="match status" value="1"/>
</dbReference>
<dbReference type="EMBL" id="FRFE01000003">
    <property type="protein sequence ID" value="SHO44602.1"/>
    <property type="molecule type" value="Genomic_DNA"/>
</dbReference>
<keyword evidence="2 4" id="KW-0732">Signal</keyword>
<keyword evidence="6" id="KW-1185">Reference proteome</keyword>
<dbReference type="OrthoDB" id="5432254at2"/>
<dbReference type="RefSeq" id="WP_073612165.1">
    <property type="nucleotide sequence ID" value="NZ_FRFE01000003.1"/>
</dbReference>
<dbReference type="InterPro" id="IPR024930">
    <property type="entry name" value="Skp_dom_sf"/>
</dbReference>
<dbReference type="GO" id="GO:0005829">
    <property type="term" value="C:cytosol"/>
    <property type="evidence" value="ECO:0007669"/>
    <property type="project" value="TreeGrafter"/>
</dbReference>
<evidence type="ECO:0000256" key="1">
    <source>
        <dbReference type="ARBA" id="ARBA00009091"/>
    </source>
</evidence>
<accession>A0A1M7XZL9</accession>
<reference evidence="5 6" key="1">
    <citation type="submission" date="2016-12" db="EMBL/GenBank/DDBJ databases">
        <authorList>
            <person name="Song W.-J."/>
            <person name="Kurnit D.M."/>
        </authorList>
    </citation>
    <scope>NUCLEOTIDE SEQUENCE [LARGE SCALE GENOMIC DNA]</scope>
    <source>
        <strain evidence="5 6">DSM 18488</strain>
    </source>
</reference>
<proteinExistence type="inferred from homology"/>
<dbReference type="GO" id="GO:0050821">
    <property type="term" value="P:protein stabilization"/>
    <property type="evidence" value="ECO:0007669"/>
    <property type="project" value="TreeGrafter"/>
</dbReference>
<dbReference type="InterPro" id="IPR005632">
    <property type="entry name" value="Chaperone_Skp"/>
</dbReference>
<evidence type="ECO:0000256" key="4">
    <source>
        <dbReference type="SAM" id="SignalP"/>
    </source>
</evidence>
<dbReference type="Gene3D" id="3.30.910.20">
    <property type="entry name" value="Skp domain"/>
    <property type="match status" value="1"/>
</dbReference>
<name>A0A1M7XZL9_9BACT</name>
<dbReference type="AlphaFoldDB" id="A0A1M7XZL9"/>
<protein>
    <submittedName>
        <fullName evidence="5">Periplasmic chaperone for outer membrane proteins Skp</fullName>
    </submittedName>
</protein>
<sequence length="176" mass="19807">MIVKKWLFAVTLLSALCVLGAGQVLAETKIAVMNVQRIITQCDSGKQAKVRFEARMKDLQGKFKGEQDALVALQKEIEKKSSAWSEEKKTEKARELQKLRRELQTKTEDANFELKQLQEKELQPILKALEGVVTDYGKKKGYTAIFDIKGGVIYFDKAIDVSEAIVKELNAAMAKK</sequence>
<evidence type="ECO:0000256" key="3">
    <source>
        <dbReference type="SAM" id="Coils"/>
    </source>
</evidence>
<dbReference type="PANTHER" id="PTHR35089">
    <property type="entry name" value="CHAPERONE PROTEIN SKP"/>
    <property type="match status" value="1"/>
</dbReference>
<evidence type="ECO:0000256" key="2">
    <source>
        <dbReference type="ARBA" id="ARBA00022729"/>
    </source>
</evidence>
<dbReference type="SMART" id="SM00935">
    <property type="entry name" value="OmpH"/>
    <property type="match status" value="1"/>
</dbReference>
<dbReference type="Proteomes" id="UP000184603">
    <property type="component" value="Unassembled WGS sequence"/>
</dbReference>
<keyword evidence="3" id="KW-0175">Coiled coil</keyword>
<evidence type="ECO:0000313" key="6">
    <source>
        <dbReference type="Proteomes" id="UP000184603"/>
    </source>
</evidence>
<feature type="coiled-coil region" evidence="3">
    <location>
        <begin position="56"/>
        <end position="120"/>
    </location>
</feature>
<feature type="chain" id="PRO_5012184404" evidence="4">
    <location>
        <begin position="27"/>
        <end position="176"/>
    </location>
</feature>
<gene>
    <name evidence="5" type="ORF">SAMN02745220_00809</name>
</gene>
<feature type="signal peptide" evidence="4">
    <location>
        <begin position="1"/>
        <end position="26"/>
    </location>
</feature>
<dbReference type="Pfam" id="PF03938">
    <property type="entry name" value="OmpH"/>
    <property type="match status" value="1"/>
</dbReference>